<reference evidence="2 3" key="1">
    <citation type="submission" date="2014-08" db="EMBL/GenBank/DDBJ databases">
        <title>Comparative genomics of the Paenibacillus odorifer group.</title>
        <authorList>
            <person name="den Bakker H.C."/>
            <person name="Tsai Y.-C."/>
            <person name="Martin N."/>
            <person name="Korlach J."/>
            <person name="Wiedmann M."/>
        </authorList>
    </citation>
    <scope>NUCLEOTIDE SEQUENCE [LARGE SCALE GENOMIC DNA]</scope>
    <source>
        <strain evidence="2 3">DSM 14472</strain>
    </source>
</reference>
<protein>
    <submittedName>
        <fullName evidence="2">ChrB protein</fullName>
    </submittedName>
</protein>
<dbReference type="EMBL" id="CP009286">
    <property type="protein sequence ID" value="AIQ62545.1"/>
    <property type="molecule type" value="Genomic_DNA"/>
</dbReference>
<dbReference type="HOGENOM" id="CLU_114046_1_0_9"/>
<dbReference type="OrthoDB" id="9784302at2"/>
<keyword evidence="3" id="KW-1185">Reference proteome</keyword>
<dbReference type="KEGG" id="pste:PSTEL_04930"/>
<organism evidence="2 3">
    <name type="scientific">Paenibacillus stellifer</name>
    <dbReference type="NCBI Taxonomy" id="169760"/>
    <lineage>
        <taxon>Bacteria</taxon>
        <taxon>Bacillati</taxon>
        <taxon>Bacillota</taxon>
        <taxon>Bacilli</taxon>
        <taxon>Bacillales</taxon>
        <taxon>Paenibacillaceae</taxon>
        <taxon>Paenibacillus</taxon>
    </lineage>
</organism>
<accession>A0A089LR27</accession>
<name>A0A089LR27_9BACL</name>
<gene>
    <name evidence="2" type="ORF">PSTEL_04930</name>
</gene>
<evidence type="ECO:0000259" key="1">
    <source>
        <dbReference type="Pfam" id="PF20229"/>
    </source>
</evidence>
<dbReference type="Proteomes" id="UP000029507">
    <property type="component" value="Chromosome"/>
</dbReference>
<dbReference type="STRING" id="169760.PSTEL_04930"/>
<dbReference type="AlphaFoldDB" id="A0A089LR27"/>
<dbReference type="Pfam" id="PF20229">
    <property type="entry name" value="ChrB_N"/>
    <property type="match status" value="1"/>
</dbReference>
<evidence type="ECO:0000313" key="2">
    <source>
        <dbReference type="EMBL" id="AIQ62545.1"/>
    </source>
</evidence>
<dbReference type="RefSeq" id="WP_038693821.1">
    <property type="nucleotide sequence ID" value="NZ_CP009286.1"/>
</dbReference>
<sequence length="141" mass="16366">MKQWVLLIYKIPSKPTSSRVYIWRKLKRLGAVLWHDAVWILPATPKTMEHLQWLAAEIMELKGEAQVWKADTLLFGQEESLIHQFKEQADETYKGILEELSKPGADFAVLSRMYQHAVQQDFFQSEAGKQVRELLLQVRGG</sequence>
<evidence type="ECO:0000313" key="3">
    <source>
        <dbReference type="Proteomes" id="UP000029507"/>
    </source>
</evidence>
<feature type="domain" description="ChrB N-terminal" evidence="1">
    <location>
        <begin position="19"/>
        <end position="101"/>
    </location>
</feature>
<dbReference type="InterPro" id="IPR046858">
    <property type="entry name" value="ChrB_N"/>
</dbReference>
<proteinExistence type="predicted"/>